<name>A0A1G1XUN9_9BACT</name>
<dbReference type="InterPro" id="IPR027417">
    <property type="entry name" value="P-loop_NTPase"/>
</dbReference>
<dbReference type="Proteomes" id="UP000176241">
    <property type="component" value="Unassembled WGS sequence"/>
</dbReference>
<dbReference type="STRING" id="1797533.A2731_02965"/>
<accession>A0A1G1XUN9</accession>
<evidence type="ECO:0000313" key="2">
    <source>
        <dbReference type="Proteomes" id="UP000176241"/>
    </source>
</evidence>
<dbReference type="AlphaFoldDB" id="A0A1G1XUN9"/>
<organism evidence="1 2">
    <name type="scientific">Candidatus Buchananbacteria bacterium RIFCSPHIGHO2_01_FULL_39_8</name>
    <dbReference type="NCBI Taxonomy" id="1797533"/>
    <lineage>
        <taxon>Bacteria</taxon>
        <taxon>Candidatus Buchananiibacteriota</taxon>
    </lineage>
</organism>
<dbReference type="Gene3D" id="3.40.50.300">
    <property type="entry name" value="P-loop containing nucleotide triphosphate hydrolases"/>
    <property type="match status" value="1"/>
</dbReference>
<reference evidence="1 2" key="1">
    <citation type="journal article" date="2016" name="Nat. Commun.">
        <title>Thousands of microbial genomes shed light on interconnected biogeochemical processes in an aquifer system.</title>
        <authorList>
            <person name="Anantharaman K."/>
            <person name="Brown C.T."/>
            <person name="Hug L.A."/>
            <person name="Sharon I."/>
            <person name="Castelle C.J."/>
            <person name="Probst A.J."/>
            <person name="Thomas B.C."/>
            <person name="Singh A."/>
            <person name="Wilkins M.J."/>
            <person name="Karaoz U."/>
            <person name="Brodie E.L."/>
            <person name="Williams K.H."/>
            <person name="Hubbard S.S."/>
            <person name="Banfield J.F."/>
        </authorList>
    </citation>
    <scope>NUCLEOTIDE SEQUENCE [LARGE SCALE GENOMIC DNA]</scope>
</reference>
<dbReference type="EMBL" id="MHIC01000040">
    <property type="protein sequence ID" value="OGY43815.1"/>
    <property type="molecule type" value="Genomic_DNA"/>
</dbReference>
<dbReference type="Pfam" id="PF13207">
    <property type="entry name" value="AAA_17"/>
    <property type="match status" value="1"/>
</dbReference>
<dbReference type="SUPFAM" id="SSF52540">
    <property type="entry name" value="P-loop containing nucleoside triphosphate hydrolases"/>
    <property type="match status" value="1"/>
</dbReference>
<sequence>MFLYIGGVPGVGKTTVINNIETKAIQEKIEIKKMVGAPILCKITGLRTIDELRRLPEEEREKLRPKMYDIIYDTLKQKSHILWIFDGHFCYFDWNGEKFGMRPIQSWDKELMIGIIVLTARPKTVLLRRTADRRLDRKLGIGFIKKEIEKEREIAISQSVTLNKPLIFLANENGDTEKNVQKIIQLIREWI</sequence>
<gene>
    <name evidence="1" type="ORF">A2731_02965</name>
</gene>
<protein>
    <recommendedName>
        <fullName evidence="3">Adenylate kinase</fullName>
    </recommendedName>
</protein>
<proteinExistence type="predicted"/>
<evidence type="ECO:0000313" key="1">
    <source>
        <dbReference type="EMBL" id="OGY43815.1"/>
    </source>
</evidence>
<comment type="caution">
    <text evidence="1">The sequence shown here is derived from an EMBL/GenBank/DDBJ whole genome shotgun (WGS) entry which is preliminary data.</text>
</comment>
<evidence type="ECO:0008006" key="3">
    <source>
        <dbReference type="Google" id="ProtNLM"/>
    </source>
</evidence>